<feature type="transmembrane region" description="Helical" evidence="6">
    <location>
        <begin position="684"/>
        <end position="704"/>
    </location>
</feature>
<feature type="transmembrane region" description="Helical" evidence="6">
    <location>
        <begin position="621"/>
        <end position="639"/>
    </location>
</feature>
<dbReference type="InterPro" id="IPR050726">
    <property type="entry name" value="mGluR"/>
</dbReference>
<dbReference type="Gene3D" id="3.40.50.2300">
    <property type="match status" value="2"/>
</dbReference>
<feature type="transmembrane region" description="Helical" evidence="6">
    <location>
        <begin position="806"/>
        <end position="826"/>
    </location>
</feature>
<feature type="chain" id="PRO_5035412442" evidence="7">
    <location>
        <begin position="19"/>
        <end position="925"/>
    </location>
</feature>
<dbReference type="AlphaFoldDB" id="A0A7I8WLG9"/>
<dbReference type="Pfam" id="PF01094">
    <property type="entry name" value="ANF_receptor"/>
    <property type="match status" value="1"/>
</dbReference>
<evidence type="ECO:0000256" key="7">
    <source>
        <dbReference type="SAM" id="SignalP"/>
    </source>
</evidence>
<evidence type="ECO:0000256" key="6">
    <source>
        <dbReference type="SAM" id="Phobius"/>
    </source>
</evidence>
<dbReference type="InterPro" id="IPR028082">
    <property type="entry name" value="Peripla_BP_I"/>
</dbReference>
<keyword evidence="5" id="KW-0325">Glycoprotein</keyword>
<evidence type="ECO:0000256" key="4">
    <source>
        <dbReference type="ARBA" id="ARBA00023136"/>
    </source>
</evidence>
<evidence type="ECO:0000259" key="8">
    <source>
        <dbReference type="Pfam" id="PF01094"/>
    </source>
</evidence>
<evidence type="ECO:0000256" key="1">
    <source>
        <dbReference type="ARBA" id="ARBA00004370"/>
    </source>
</evidence>
<protein>
    <submittedName>
        <fullName evidence="9">(pine wood nematode) hypothetical protein</fullName>
    </submittedName>
</protein>
<dbReference type="EMBL" id="CAJFCV020000003">
    <property type="protein sequence ID" value="CAG9105347.1"/>
    <property type="molecule type" value="Genomic_DNA"/>
</dbReference>
<feature type="domain" description="Receptor ligand binding region" evidence="8">
    <location>
        <begin position="169"/>
        <end position="378"/>
    </location>
</feature>
<dbReference type="GO" id="GO:0016020">
    <property type="term" value="C:membrane"/>
    <property type="evidence" value="ECO:0007669"/>
    <property type="project" value="UniProtKB-SubCell"/>
</dbReference>
<evidence type="ECO:0000313" key="10">
    <source>
        <dbReference type="Proteomes" id="UP000659654"/>
    </source>
</evidence>
<evidence type="ECO:0000256" key="5">
    <source>
        <dbReference type="ARBA" id="ARBA00023180"/>
    </source>
</evidence>
<dbReference type="Proteomes" id="UP000582659">
    <property type="component" value="Unassembled WGS sequence"/>
</dbReference>
<feature type="transmembrane region" description="Helical" evidence="6">
    <location>
        <begin position="651"/>
        <end position="672"/>
    </location>
</feature>
<gene>
    <name evidence="9" type="ORF">BXYJ_LOCUS5864</name>
</gene>
<dbReference type="PANTHER" id="PTHR24060">
    <property type="entry name" value="METABOTROPIC GLUTAMATE RECEPTOR"/>
    <property type="match status" value="1"/>
</dbReference>
<keyword evidence="2 6" id="KW-0812">Transmembrane</keyword>
<feature type="transmembrane region" description="Helical" evidence="6">
    <location>
        <begin position="778"/>
        <end position="799"/>
    </location>
</feature>
<feature type="signal peptide" evidence="7">
    <location>
        <begin position="1"/>
        <end position="18"/>
    </location>
</feature>
<name>A0A7I8WLG9_BURXY</name>
<dbReference type="SUPFAM" id="SSF53822">
    <property type="entry name" value="Periplasmic binding protein-like I"/>
    <property type="match status" value="1"/>
</dbReference>
<evidence type="ECO:0000256" key="2">
    <source>
        <dbReference type="ARBA" id="ARBA00022692"/>
    </source>
</evidence>
<dbReference type="EMBL" id="CAJFDI010000003">
    <property type="protein sequence ID" value="CAD5219809.1"/>
    <property type="molecule type" value="Genomic_DNA"/>
</dbReference>
<evidence type="ECO:0000313" key="9">
    <source>
        <dbReference type="EMBL" id="CAD5219809.1"/>
    </source>
</evidence>
<dbReference type="OrthoDB" id="425344at2759"/>
<dbReference type="InterPro" id="IPR001828">
    <property type="entry name" value="ANF_lig-bd_rcpt"/>
</dbReference>
<comment type="subcellular location">
    <subcellularLocation>
        <location evidence="1">Membrane</location>
    </subcellularLocation>
</comment>
<dbReference type="Proteomes" id="UP000659654">
    <property type="component" value="Unassembled WGS sequence"/>
</dbReference>
<reference evidence="9" key="1">
    <citation type="submission" date="2020-09" db="EMBL/GenBank/DDBJ databases">
        <authorList>
            <person name="Kikuchi T."/>
        </authorList>
    </citation>
    <scope>NUCLEOTIDE SEQUENCE</scope>
    <source>
        <strain evidence="9">Ka4C1</strain>
    </source>
</reference>
<feature type="transmembrane region" description="Helical" evidence="6">
    <location>
        <begin position="838"/>
        <end position="856"/>
    </location>
</feature>
<feature type="transmembrane region" description="Helical" evidence="6">
    <location>
        <begin position="730"/>
        <end position="750"/>
    </location>
</feature>
<accession>A0A7I8WLG9</accession>
<evidence type="ECO:0000256" key="3">
    <source>
        <dbReference type="ARBA" id="ARBA00022989"/>
    </source>
</evidence>
<comment type="caution">
    <text evidence="9">The sequence shown here is derived from an EMBL/GenBank/DDBJ whole genome shotgun (WGS) entry which is preliminary data.</text>
</comment>
<keyword evidence="4 6" id="KW-0472">Membrane</keyword>
<organism evidence="9 10">
    <name type="scientific">Bursaphelenchus xylophilus</name>
    <name type="common">Pinewood nematode worm</name>
    <name type="synonym">Aphelenchoides xylophilus</name>
    <dbReference type="NCBI Taxonomy" id="6326"/>
    <lineage>
        <taxon>Eukaryota</taxon>
        <taxon>Metazoa</taxon>
        <taxon>Ecdysozoa</taxon>
        <taxon>Nematoda</taxon>
        <taxon>Chromadorea</taxon>
        <taxon>Rhabditida</taxon>
        <taxon>Tylenchina</taxon>
        <taxon>Tylenchomorpha</taxon>
        <taxon>Aphelenchoidea</taxon>
        <taxon>Aphelenchoididae</taxon>
        <taxon>Bursaphelenchus</taxon>
    </lineage>
</organism>
<keyword evidence="10" id="KW-1185">Reference proteome</keyword>
<keyword evidence="7" id="KW-0732">Signal</keyword>
<keyword evidence="3 6" id="KW-1133">Transmembrane helix</keyword>
<proteinExistence type="predicted"/>
<sequence length="925" mass="103863">MRKLGVLILFPFFICGHAEEQKDYHQVIDQLAKALSSKAQSMRNVTQILDKVIEKPKTPLNVYNLSSSTPIYNWRQYKTNTTESYSLPYAPYRPSAIEDSKNLLNVSAPPAVPIAKRVTVPSQRLLNDILVVRSSRRLYILVLLSIHESLNGRGYECGPIDVNSMVHLGAMLSALDEINEKILEPDLNLGMIVVDTCSADLRTLANLYELFTGTNIQRNDIVAVIDDDNGHFPITDKYLKHLELPVVKTFFPRKKEPLVSSVQPFITEPIEAIMDLLKQTKSTCVSVVHDEAFSDFVQDLSNLAFERYMCIDRVLNVSSVAGVSAQQKVVQQLLLSEARVVLVLYTERSWLDLIEALNEEMVISGRFIFATLKSERWSTSRLFADLWPKFDQLLISVAYKPHRNISYYNKLNADYPQLPFPVQWLRQFWTTAFKCHFNGDQNYGEQFSRICPTQQKLDLSAISPAFNVAPSSLAVHSIGHALRTLVERNCPGALVKTLTDCLNEPYTTLNMLIRSVAFSHPLAKTTFSMNSSDGFAKAELILTKLVFNKDQLVDEELGIWDSEGGLTYTAHSNLFVEDRDGSRVQVVSQCPKSSCWGSSAIRRTAKVLPKFMDSIFNTNTLVFSCVAVVLMFICLMCTYQKMVSSHSDPFWICSSLSFVGCALTSMASILFITQPSEPICALRLGLYSVCLISVVAPITVRVIGSFNYHTVSIKGNIVGNNRGFSAGTQFWSAVMLIISQCLLIAQWAAFDDIRALSFAQYEAQFTWRCLGGEMSEYVMLRSCAFVGILTVITVAGAIFRCSTKDFHAVVLSLNVWSINAAIWYFAPELNFQFRDLAIGILLLTFSLSTLISSYCFSPSYPVVELSTATMSSTLMDDNRRGTLRRKTQFIEQEQEYRTLGRNYATMQQPKTLPKSSTMKINSATT</sequence>